<proteinExistence type="predicted"/>
<accession>A0A8X6XXL8</accession>
<sequence>MILYQAEEKTCSKHVLLLRQERLQSKIARQVLQKDVEEVLTFWDIDKAGCFRTHPVLENQDVVCLIKMGLMKFYFKAKPFLYNCYHHEPFIPLGVYHCLALSPFHGKDTQPMMPPSGHGRP</sequence>
<comment type="caution">
    <text evidence="1">The sequence shown here is derived from an EMBL/GenBank/DDBJ whole genome shotgun (WGS) entry which is preliminary data.</text>
</comment>
<evidence type="ECO:0000313" key="2">
    <source>
        <dbReference type="Proteomes" id="UP000886998"/>
    </source>
</evidence>
<dbReference type="AlphaFoldDB" id="A0A8X6XXL8"/>
<protein>
    <submittedName>
        <fullName evidence="1">Uncharacterized protein</fullName>
    </submittedName>
</protein>
<organism evidence="1 2">
    <name type="scientific">Trichonephila inaurata madagascariensis</name>
    <dbReference type="NCBI Taxonomy" id="2747483"/>
    <lineage>
        <taxon>Eukaryota</taxon>
        <taxon>Metazoa</taxon>
        <taxon>Ecdysozoa</taxon>
        <taxon>Arthropoda</taxon>
        <taxon>Chelicerata</taxon>
        <taxon>Arachnida</taxon>
        <taxon>Araneae</taxon>
        <taxon>Araneomorphae</taxon>
        <taxon>Entelegynae</taxon>
        <taxon>Araneoidea</taxon>
        <taxon>Nephilidae</taxon>
        <taxon>Trichonephila</taxon>
        <taxon>Trichonephila inaurata</taxon>
    </lineage>
</organism>
<name>A0A8X6XXL8_9ARAC</name>
<gene>
    <name evidence="1" type="ORF">TNIN_96551</name>
</gene>
<evidence type="ECO:0000313" key="1">
    <source>
        <dbReference type="EMBL" id="GFY60928.1"/>
    </source>
</evidence>
<dbReference type="Proteomes" id="UP000886998">
    <property type="component" value="Unassembled WGS sequence"/>
</dbReference>
<keyword evidence="2" id="KW-1185">Reference proteome</keyword>
<dbReference type="EMBL" id="BMAV01013339">
    <property type="protein sequence ID" value="GFY60928.1"/>
    <property type="molecule type" value="Genomic_DNA"/>
</dbReference>
<reference evidence="1" key="1">
    <citation type="submission" date="2020-08" db="EMBL/GenBank/DDBJ databases">
        <title>Multicomponent nature underlies the extraordinary mechanical properties of spider dragline silk.</title>
        <authorList>
            <person name="Kono N."/>
            <person name="Nakamura H."/>
            <person name="Mori M."/>
            <person name="Yoshida Y."/>
            <person name="Ohtoshi R."/>
            <person name="Malay A.D."/>
            <person name="Moran D.A.P."/>
            <person name="Tomita M."/>
            <person name="Numata K."/>
            <person name="Arakawa K."/>
        </authorList>
    </citation>
    <scope>NUCLEOTIDE SEQUENCE</scope>
</reference>